<evidence type="ECO:0000256" key="1">
    <source>
        <dbReference type="ARBA" id="ARBA00023242"/>
    </source>
</evidence>
<evidence type="ECO:0000313" key="4">
    <source>
        <dbReference type="EMBL" id="KAK3380342.1"/>
    </source>
</evidence>
<gene>
    <name evidence="4" type="ORF">B0T24DRAFT_190969</name>
</gene>
<feature type="region of interest" description="Disordered" evidence="2">
    <location>
        <begin position="487"/>
        <end position="537"/>
    </location>
</feature>
<dbReference type="InterPro" id="IPR021858">
    <property type="entry name" value="Fun_TF"/>
</dbReference>
<evidence type="ECO:0000313" key="5">
    <source>
        <dbReference type="Proteomes" id="UP001287356"/>
    </source>
</evidence>
<dbReference type="SMART" id="SM00066">
    <property type="entry name" value="GAL4"/>
    <property type="match status" value="1"/>
</dbReference>
<evidence type="ECO:0000256" key="2">
    <source>
        <dbReference type="SAM" id="MobiDB-lite"/>
    </source>
</evidence>
<dbReference type="Proteomes" id="UP001287356">
    <property type="component" value="Unassembled WGS sequence"/>
</dbReference>
<dbReference type="AlphaFoldDB" id="A0AAE0NF44"/>
<dbReference type="InterPro" id="IPR001138">
    <property type="entry name" value="Zn2Cys6_DnaBD"/>
</dbReference>
<reference evidence="4" key="2">
    <citation type="submission" date="2023-06" db="EMBL/GenBank/DDBJ databases">
        <authorList>
            <consortium name="Lawrence Berkeley National Laboratory"/>
            <person name="Haridas S."/>
            <person name="Hensen N."/>
            <person name="Bonometti L."/>
            <person name="Westerberg I."/>
            <person name="Brannstrom I.O."/>
            <person name="Guillou S."/>
            <person name="Cros-Aarteil S."/>
            <person name="Calhoun S."/>
            <person name="Kuo A."/>
            <person name="Mondo S."/>
            <person name="Pangilinan J."/>
            <person name="Riley R."/>
            <person name="Labutti K."/>
            <person name="Andreopoulos B."/>
            <person name="Lipzen A."/>
            <person name="Chen C."/>
            <person name="Yanf M."/>
            <person name="Daum C."/>
            <person name="Ng V."/>
            <person name="Clum A."/>
            <person name="Steindorff A."/>
            <person name="Ohm R."/>
            <person name="Martin F."/>
            <person name="Silar P."/>
            <person name="Natvig D."/>
            <person name="Lalanne C."/>
            <person name="Gautier V."/>
            <person name="Ament-Velasquez S.L."/>
            <person name="Kruys A."/>
            <person name="Hutchinson M.I."/>
            <person name="Powell A.J."/>
            <person name="Barry K."/>
            <person name="Miller A.N."/>
            <person name="Grigoriev I.V."/>
            <person name="Debuchy R."/>
            <person name="Gladieux P."/>
            <person name="Thoren M.H."/>
            <person name="Johannesson H."/>
        </authorList>
    </citation>
    <scope>NUCLEOTIDE SEQUENCE</scope>
    <source>
        <strain evidence="4">CBS 958.72</strain>
    </source>
</reference>
<dbReference type="InterPro" id="IPR053175">
    <property type="entry name" value="DHMBA_Reg_Transcription_Factor"/>
</dbReference>
<keyword evidence="5" id="KW-1185">Reference proteome</keyword>
<accession>A0AAE0NF44</accession>
<dbReference type="EMBL" id="JAULSN010000002">
    <property type="protein sequence ID" value="KAK3380342.1"/>
    <property type="molecule type" value="Genomic_DNA"/>
</dbReference>
<dbReference type="SUPFAM" id="SSF57701">
    <property type="entry name" value="Zn2/Cys6 DNA-binding domain"/>
    <property type="match status" value="1"/>
</dbReference>
<comment type="caution">
    <text evidence="4">The sequence shown here is derived from an EMBL/GenBank/DDBJ whole genome shotgun (WGS) entry which is preliminary data.</text>
</comment>
<name>A0AAE0NF44_9PEZI</name>
<protein>
    <recommendedName>
        <fullName evidence="3">Zn(2)-C6 fungal-type domain-containing protein</fullName>
    </recommendedName>
</protein>
<reference evidence="4" key="1">
    <citation type="journal article" date="2023" name="Mol. Phylogenet. Evol.">
        <title>Genome-scale phylogeny and comparative genomics of the fungal order Sordariales.</title>
        <authorList>
            <person name="Hensen N."/>
            <person name="Bonometti L."/>
            <person name="Westerberg I."/>
            <person name="Brannstrom I.O."/>
            <person name="Guillou S."/>
            <person name="Cros-Aarteil S."/>
            <person name="Calhoun S."/>
            <person name="Haridas S."/>
            <person name="Kuo A."/>
            <person name="Mondo S."/>
            <person name="Pangilinan J."/>
            <person name="Riley R."/>
            <person name="LaButti K."/>
            <person name="Andreopoulos B."/>
            <person name="Lipzen A."/>
            <person name="Chen C."/>
            <person name="Yan M."/>
            <person name="Daum C."/>
            <person name="Ng V."/>
            <person name="Clum A."/>
            <person name="Steindorff A."/>
            <person name="Ohm R.A."/>
            <person name="Martin F."/>
            <person name="Silar P."/>
            <person name="Natvig D.O."/>
            <person name="Lalanne C."/>
            <person name="Gautier V."/>
            <person name="Ament-Velasquez S.L."/>
            <person name="Kruys A."/>
            <person name="Hutchinson M.I."/>
            <person name="Powell A.J."/>
            <person name="Barry K."/>
            <person name="Miller A.N."/>
            <person name="Grigoriev I.V."/>
            <person name="Debuchy R."/>
            <person name="Gladieux P."/>
            <person name="Hiltunen Thoren M."/>
            <person name="Johannesson H."/>
        </authorList>
    </citation>
    <scope>NUCLEOTIDE SEQUENCE</scope>
    <source>
        <strain evidence="4">CBS 958.72</strain>
    </source>
</reference>
<proteinExistence type="predicted"/>
<dbReference type="Gene3D" id="4.10.240.10">
    <property type="entry name" value="Zn(2)-C6 fungal-type DNA-binding domain"/>
    <property type="match status" value="1"/>
</dbReference>
<organism evidence="4 5">
    <name type="scientific">Lasiosphaeria ovina</name>
    <dbReference type="NCBI Taxonomy" id="92902"/>
    <lineage>
        <taxon>Eukaryota</taxon>
        <taxon>Fungi</taxon>
        <taxon>Dikarya</taxon>
        <taxon>Ascomycota</taxon>
        <taxon>Pezizomycotina</taxon>
        <taxon>Sordariomycetes</taxon>
        <taxon>Sordariomycetidae</taxon>
        <taxon>Sordariales</taxon>
        <taxon>Lasiosphaeriaceae</taxon>
        <taxon>Lasiosphaeria</taxon>
    </lineage>
</organism>
<feature type="domain" description="Zn(2)-C6 fungal-type" evidence="3">
    <location>
        <begin position="10"/>
        <end position="38"/>
    </location>
</feature>
<dbReference type="CDD" id="cd00067">
    <property type="entry name" value="GAL4"/>
    <property type="match status" value="1"/>
</dbReference>
<feature type="region of interest" description="Disordered" evidence="2">
    <location>
        <begin position="64"/>
        <end position="119"/>
    </location>
</feature>
<keyword evidence="1" id="KW-0539">Nucleus</keyword>
<dbReference type="PROSITE" id="PS00463">
    <property type="entry name" value="ZN2_CY6_FUNGAL_1"/>
    <property type="match status" value="1"/>
</dbReference>
<feature type="compositionally biased region" description="Polar residues" evidence="2">
    <location>
        <begin position="106"/>
        <end position="115"/>
    </location>
</feature>
<dbReference type="Pfam" id="PF11951">
    <property type="entry name" value="Fungal_trans_2"/>
    <property type="match status" value="1"/>
</dbReference>
<dbReference type="Pfam" id="PF00172">
    <property type="entry name" value="Zn_clus"/>
    <property type="match status" value="1"/>
</dbReference>
<feature type="compositionally biased region" description="Low complexity" evidence="2">
    <location>
        <begin position="505"/>
        <end position="533"/>
    </location>
</feature>
<dbReference type="PANTHER" id="PTHR38791:SF5">
    <property type="entry name" value="TRANSCRIPTION FACTOR DBAG-RELATED"/>
    <property type="match status" value="1"/>
</dbReference>
<sequence length="660" mass="73374">MVYCGKPSKGCSNCRERKIRCDQREPGCGQCEKRQQGCPGYRNLVDLMFRDESSHVIKKAKARARKKNLTVEPGTPSDTDGRLSLTPEPRSKSLTLVMPVSPMPGTPTTEQSGWNSDDSSLLMSPDSGSWPVTPAMALFYNLAPTCQENGTAYFFSRYVTMDETACHQKFDFVYDVWKPSSVMPEREVDGVLASMTAVGLMGLASMTRSRDFMDAARKSYGTALQLTNHALKNPVEAVKDSTMLSVLILGVFEMMTENTPRIKTVKAFQEHVNGAAALAKMRGAAQFRTRAGKRMFSMLCQRVVISCIQRHVPMPQPLVELWQEASKTLEPRDPTRWITPLMFQILQLRYDIKRGAITDPEAIVGALLSIEEDCEKLTSQLPPSWQYRTFKLTRQHPAVYEGVCHLYSSLWHATVWNGLRTARILVLETILSEIYRESQSFSPRLASSRYTEEFNRARRKLKQMIQAVNASVPQHLGLVNPVDGSIESMSPASTPISSVEVRETPSPATSPSSRSSDSGSSNYGGYSPSQPSGLTILDTTGARDAEDEAGRFMLLVSATSTIVWPLYVVGMSSACDEETKAYVIERLRTLYMETGIRQADALANLLEEHESAEWPLKQEPETGSVPASVVLSTLTATPPMITTEFDLPKRYKADFDTFLV</sequence>
<evidence type="ECO:0000259" key="3">
    <source>
        <dbReference type="PROSITE" id="PS50048"/>
    </source>
</evidence>
<dbReference type="InterPro" id="IPR036864">
    <property type="entry name" value="Zn2-C6_fun-type_DNA-bd_sf"/>
</dbReference>
<dbReference type="GO" id="GO:0000981">
    <property type="term" value="F:DNA-binding transcription factor activity, RNA polymerase II-specific"/>
    <property type="evidence" value="ECO:0007669"/>
    <property type="project" value="InterPro"/>
</dbReference>
<dbReference type="PANTHER" id="PTHR38791">
    <property type="entry name" value="ZN(II)2CYS6 TRANSCRIPTION FACTOR (EUROFUNG)-RELATED-RELATED"/>
    <property type="match status" value="1"/>
</dbReference>
<dbReference type="GO" id="GO:0008270">
    <property type="term" value="F:zinc ion binding"/>
    <property type="evidence" value="ECO:0007669"/>
    <property type="project" value="InterPro"/>
</dbReference>
<dbReference type="PROSITE" id="PS50048">
    <property type="entry name" value="ZN2_CY6_FUNGAL_2"/>
    <property type="match status" value="1"/>
</dbReference>
<feature type="compositionally biased region" description="Polar residues" evidence="2">
    <location>
        <begin position="487"/>
        <end position="497"/>
    </location>
</feature>